<evidence type="ECO:0000313" key="3">
    <source>
        <dbReference type="Proteomes" id="UP000547976"/>
    </source>
</evidence>
<comment type="caution">
    <text evidence="2">The sequence shown here is derived from an EMBL/GenBank/DDBJ whole genome shotgun (WGS) entry which is preliminary data.</text>
</comment>
<dbReference type="RefSeq" id="XP_036537693.1">
    <property type="nucleotide sequence ID" value="XM_036685083.1"/>
</dbReference>
<organism evidence="2 3">
    <name type="scientific">Gibberella subglutinans</name>
    <name type="common">Fusarium subglutinans</name>
    <dbReference type="NCBI Taxonomy" id="42677"/>
    <lineage>
        <taxon>Eukaryota</taxon>
        <taxon>Fungi</taxon>
        <taxon>Dikarya</taxon>
        <taxon>Ascomycota</taxon>
        <taxon>Pezizomycotina</taxon>
        <taxon>Sordariomycetes</taxon>
        <taxon>Hypocreomycetidae</taxon>
        <taxon>Hypocreales</taxon>
        <taxon>Nectriaceae</taxon>
        <taxon>Fusarium</taxon>
        <taxon>Fusarium fujikuroi species complex</taxon>
    </lineage>
</organism>
<reference evidence="2 3" key="1">
    <citation type="submission" date="2020-05" db="EMBL/GenBank/DDBJ databases">
        <title>Identification and distribution of gene clusters putatively required for synthesis of sphingolipid metabolism inhibitors in phylogenetically diverse species of the filamentous fungus Fusarium.</title>
        <authorList>
            <person name="Kim H.-S."/>
            <person name="Busman M."/>
            <person name="Brown D.W."/>
            <person name="Divon H."/>
            <person name="Uhlig S."/>
            <person name="Proctor R.H."/>
        </authorList>
    </citation>
    <scope>NUCLEOTIDE SEQUENCE [LARGE SCALE GENOMIC DNA]</scope>
    <source>
        <strain evidence="2 3">NRRL 66333</strain>
    </source>
</reference>
<dbReference type="Proteomes" id="UP000547976">
    <property type="component" value="Unassembled WGS sequence"/>
</dbReference>
<sequence length="231" mass="24986">MDDNQAGNPDTPSGKSKPTTTTQALWLSYAYEHDRRMTIDVRADDGETESAVFHQLTICEEFTDGTQTCPFDCSMADTTGPSPRMTAPRVLADQSIKFPSKHLKFLQTGGISAMAKLCYFCNPREGISTVSLLIARRTKATLAQPPNILAPRAVADAILTPLQSRFSPSPTSAIQLCRQVPRLSNQNAWLTDDTDRASEKQPTSPSKHVGYTCQAAAGAATIFDVAGECAD</sequence>
<dbReference type="AlphaFoldDB" id="A0A8H5PYQ2"/>
<gene>
    <name evidence="2" type="ORF">FSUBG_6841</name>
</gene>
<name>A0A8H5PYQ2_GIBSU</name>
<feature type="region of interest" description="Disordered" evidence="1">
    <location>
        <begin position="188"/>
        <end position="208"/>
    </location>
</feature>
<evidence type="ECO:0000256" key="1">
    <source>
        <dbReference type="SAM" id="MobiDB-lite"/>
    </source>
</evidence>
<feature type="compositionally biased region" description="Polar residues" evidence="1">
    <location>
        <begin position="1"/>
        <end position="10"/>
    </location>
</feature>
<evidence type="ECO:0000313" key="2">
    <source>
        <dbReference type="EMBL" id="KAF5604538.1"/>
    </source>
</evidence>
<accession>A0A8H5PYQ2</accession>
<dbReference type="GeneID" id="59319801"/>
<feature type="compositionally biased region" description="Low complexity" evidence="1">
    <location>
        <begin position="11"/>
        <end position="20"/>
    </location>
</feature>
<proteinExistence type="predicted"/>
<dbReference type="EMBL" id="JAAOAV010000076">
    <property type="protein sequence ID" value="KAF5604538.1"/>
    <property type="molecule type" value="Genomic_DNA"/>
</dbReference>
<feature type="region of interest" description="Disordered" evidence="1">
    <location>
        <begin position="1"/>
        <end position="20"/>
    </location>
</feature>
<protein>
    <submittedName>
        <fullName evidence="2">Uncharacterized protein</fullName>
    </submittedName>
</protein>
<keyword evidence="3" id="KW-1185">Reference proteome</keyword>